<dbReference type="AlphaFoldDB" id="A0A7R7FS47"/>
<evidence type="ECO:0000313" key="2">
    <source>
        <dbReference type="Proteomes" id="UP000515472"/>
    </source>
</evidence>
<gene>
    <name evidence="1" type="ORF">GEOBRER4_n1010</name>
</gene>
<sequence>MPEMYFEAIVSEINRLSELEKTRGEDKDKIQSLTNKLKQVAEISNNI</sequence>
<keyword evidence="2" id="KW-1185">Reference proteome</keyword>
<accession>A0A7R7FS47</accession>
<name>A0A7R7FS47_9BACT</name>
<evidence type="ECO:0000313" key="1">
    <source>
        <dbReference type="EMBL" id="BCO11237.1"/>
    </source>
</evidence>
<dbReference type="EMBL" id="AP023213">
    <property type="protein sequence ID" value="BCO11237.1"/>
    <property type="molecule type" value="Genomic_DNA"/>
</dbReference>
<dbReference type="Proteomes" id="UP000515472">
    <property type="component" value="Chromosome"/>
</dbReference>
<organism evidence="1 2">
    <name type="scientific">Citrifermentans bremense</name>
    <dbReference type="NCBI Taxonomy" id="60035"/>
    <lineage>
        <taxon>Bacteria</taxon>
        <taxon>Pseudomonadati</taxon>
        <taxon>Thermodesulfobacteriota</taxon>
        <taxon>Desulfuromonadia</taxon>
        <taxon>Geobacterales</taxon>
        <taxon>Geobacteraceae</taxon>
        <taxon>Citrifermentans</taxon>
    </lineage>
</organism>
<protein>
    <submittedName>
        <fullName evidence="1">Uncharacterized protein</fullName>
    </submittedName>
</protein>
<proteinExistence type="predicted"/>
<reference evidence="1 2" key="1">
    <citation type="submission" date="2020-06" db="EMBL/GenBank/DDBJ databases">
        <title>Interaction of electrochemicaly active bacteria, Geobacter bremensis R4 on different carbon anode.</title>
        <authorList>
            <person name="Meng L."/>
            <person name="Yoshida N."/>
        </authorList>
    </citation>
    <scope>NUCLEOTIDE SEQUENCE [LARGE SCALE GENOMIC DNA]</scope>
    <source>
        <strain evidence="1 2">R4</strain>
    </source>
</reference>